<evidence type="ECO:0000256" key="2">
    <source>
        <dbReference type="ARBA" id="ARBA00023315"/>
    </source>
</evidence>
<organism evidence="3 4">
    <name type="scientific">Neisseria musculi</name>
    <dbReference type="NCBI Taxonomy" id="1815583"/>
    <lineage>
        <taxon>Bacteria</taxon>
        <taxon>Pseudomonadati</taxon>
        <taxon>Pseudomonadota</taxon>
        <taxon>Betaproteobacteria</taxon>
        <taxon>Neisseriales</taxon>
        <taxon>Neisseriaceae</taxon>
        <taxon>Neisseria</taxon>
    </lineage>
</organism>
<keyword evidence="2" id="KW-0012">Acyltransferase</keyword>
<dbReference type="PANTHER" id="PTHR30602:SF12">
    <property type="entry name" value="AMINO-ACID ACETYLTRANSFERASE NAGS1, CHLOROPLASTIC-RELATED"/>
    <property type="match status" value="1"/>
</dbReference>
<dbReference type="KEGG" id="nmus:H7A79_2741"/>
<sequence length="117" mass="12741">MKTTSADFLCWNTTGAFTAVALKTFATTGIGESACPAVSPEARDSGYDGLLLEHLIGQARSRNTHTLYALSTHTGEWFLERGFQTASCESPPPERLSEYRESGCQSKVFVYHTDTGV</sequence>
<dbReference type="PANTHER" id="PTHR30602">
    <property type="entry name" value="AMINO-ACID ACETYLTRANSFERASE"/>
    <property type="match status" value="1"/>
</dbReference>
<evidence type="ECO:0000256" key="1">
    <source>
        <dbReference type="ARBA" id="ARBA00022679"/>
    </source>
</evidence>
<accession>A0A7H1MEI6</accession>
<evidence type="ECO:0000313" key="3">
    <source>
        <dbReference type="EMBL" id="QNT60051.1"/>
    </source>
</evidence>
<dbReference type="AlphaFoldDB" id="A0A7H1MEI6"/>
<dbReference type="EMBL" id="CP060414">
    <property type="protein sequence ID" value="QNT60051.1"/>
    <property type="molecule type" value="Genomic_DNA"/>
</dbReference>
<dbReference type="Gene3D" id="3.40.630.30">
    <property type="match status" value="1"/>
</dbReference>
<dbReference type="Proteomes" id="UP000516412">
    <property type="component" value="Chromosome"/>
</dbReference>
<reference evidence="3" key="1">
    <citation type="submission" date="2024-06" db="EMBL/GenBank/DDBJ databases">
        <title>Complete Genome Sequence of mouse commensal type strain Neisseria musculi.</title>
        <authorList>
            <person name="Thapa E."/>
            <person name="Aluvathingal J."/>
            <person name="Nadendla S."/>
            <person name="Mehta A."/>
            <person name="Tettelin H."/>
            <person name="Weyand N.J."/>
        </authorList>
    </citation>
    <scope>NUCLEOTIDE SEQUENCE</scope>
    <source>
        <strain evidence="3">NW831</strain>
    </source>
</reference>
<proteinExistence type="predicted"/>
<dbReference type="GO" id="GO:0006526">
    <property type="term" value="P:L-arginine biosynthetic process"/>
    <property type="evidence" value="ECO:0007669"/>
    <property type="project" value="InterPro"/>
</dbReference>
<dbReference type="GO" id="GO:0005737">
    <property type="term" value="C:cytoplasm"/>
    <property type="evidence" value="ECO:0007669"/>
    <property type="project" value="InterPro"/>
</dbReference>
<keyword evidence="1" id="KW-0808">Transferase</keyword>
<dbReference type="InterPro" id="IPR016181">
    <property type="entry name" value="Acyl_CoA_acyltransferase"/>
</dbReference>
<dbReference type="InterPro" id="IPR010167">
    <property type="entry name" value="NH2A_AcTrfase"/>
</dbReference>
<dbReference type="SUPFAM" id="SSF55729">
    <property type="entry name" value="Acyl-CoA N-acyltransferases (Nat)"/>
    <property type="match status" value="1"/>
</dbReference>
<name>A0A7H1MEI6_9NEIS</name>
<keyword evidence="4" id="KW-1185">Reference proteome</keyword>
<evidence type="ECO:0000313" key="4">
    <source>
        <dbReference type="Proteomes" id="UP000516412"/>
    </source>
</evidence>
<gene>
    <name evidence="3" type="primary">argA</name>
    <name evidence="3" type="ORF">H7A79_2741</name>
</gene>
<protein>
    <submittedName>
        <fullName evidence="3">Amino-acid acetyltransferase domain protein</fullName>
    </submittedName>
</protein>
<dbReference type="GO" id="GO:0004042">
    <property type="term" value="F:L-glutamate N-acetyltransferase activity"/>
    <property type="evidence" value="ECO:0007669"/>
    <property type="project" value="InterPro"/>
</dbReference>